<dbReference type="RefSeq" id="WP_310911168.1">
    <property type="nucleotide sequence ID" value="NZ_JAVLVT010000001.1"/>
</dbReference>
<dbReference type="InterPro" id="IPR010172">
    <property type="entry name" value="CRISPR-assoc_prot_TM1791"/>
</dbReference>
<keyword evidence="1" id="KW-0051">Antiviral defense</keyword>
<evidence type="ECO:0000313" key="5">
    <source>
        <dbReference type="EMBL" id="MDS1269712.1"/>
    </source>
</evidence>
<dbReference type="EMBL" id="JAVLVT010000001">
    <property type="protein sequence ID" value="MDS1269712.1"/>
    <property type="molecule type" value="Genomic_DNA"/>
</dbReference>
<dbReference type="InterPro" id="IPR005537">
    <property type="entry name" value="RAMP_III_fam"/>
</dbReference>
<dbReference type="PANTHER" id="PTHR39965">
    <property type="entry name" value="CRISPR SYSTEM CMR SUBUNIT CMR6"/>
    <property type="match status" value="1"/>
</dbReference>
<comment type="subunit">
    <text evidence="2">Part of the Csm effector complex that includes Cas10, Csm2, Csm3, Csm4 and Csm5.</text>
</comment>
<dbReference type="Proteomes" id="UP001250214">
    <property type="component" value="Unassembled WGS sequence"/>
</dbReference>
<feature type="domain" description="CRISPR type III-associated protein" evidence="4">
    <location>
        <begin position="69"/>
        <end position="247"/>
    </location>
</feature>
<name>A0ABU2H327_9ACTN</name>
<proteinExistence type="predicted"/>
<evidence type="ECO:0000256" key="1">
    <source>
        <dbReference type="ARBA" id="ARBA00023118"/>
    </source>
</evidence>
<gene>
    <name evidence="5" type="primary">cmr6</name>
    <name evidence="5" type="ORF">RIF23_05330</name>
</gene>
<evidence type="ECO:0000256" key="2">
    <source>
        <dbReference type="ARBA" id="ARBA00093789"/>
    </source>
</evidence>
<protein>
    <submittedName>
        <fullName evidence="5">Type III-B CRISPR module RAMP protein Cmr6</fullName>
    </submittedName>
</protein>
<feature type="region of interest" description="Disordered" evidence="3">
    <location>
        <begin position="162"/>
        <end position="204"/>
    </location>
</feature>
<evidence type="ECO:0000259" key="4">
    <source>
        <dbReference type="Pfam" id="PF03787"/>
    </source>
</evidence>
<feature type="compositionally biased region" description="Basic and acidic residues" evidence="3">
    <location>
        <begin position="179"/>
        <end position="197"/>
    </location>
</feature>
<keyword evidence="6" id="KW-1185">Reference proteome</keyword>
<evidence type="ECO:0000256" key="3">
    <source>
        <dbReference type="SAM" id="MobiDB-lite"/>
    </source>
</evidence>
<dbReference type="Pfam" id="PF03787">
    <property type="entry name" value="RAMPs"/>
    <property type="match status" value="1"/>
</dbReference>
<accession>A0ABU2H327</accession>
<dbReference type="PANTHER" id="PTHR39965:SF1">
    <property type="entry name" value="CRISPR SYSTEM CMR SUBUNIT CMR6"/>
    <property type="match status" value="1"/>
</dbReference>
<comment type="caution">
    <text evidence="5">The sequence shown here is derived from an EMBL/GenBank/DDBJ whole genome shotgun (WGS) entry which is preliminary data.</text>
</comment>
<organism evidence="5 6">
    <name type="scientific">Lipingzhangella rawalii</name>
    <dbReference type="NCBI Taxonomy" id="2055835"/>
    <lineage>
        <taxon>Bacteria</taxon>
        <taxon>Bacillati</taxon>
        <taxon>Actinomycetota</taxon>
        <taxon>Actinomycetes</taxon>
        <taxon>Streptosporangiales</taxon>
        <taxon>Nocardiopsidaceae</taxon>
        <taxon>Lipingzhangella</taxon>
    </lineage>
</organism>
<dbReference type="NCBIfam" id="TIGR01898">
    <property type="entry name" value="cas_TM1791_cmr6"/>
    <property type="match status" value="1"/>
</dbReference>
<evidence type="ECO:0000313" key="6">
    <source>
        <dbReference type="Proteomes" id="UP001250214"/>
    </source>
</evidence>
<sequence length="253" mass="26326">MSLGLAHGSELLAAVHARREAYLQRCAGGQSASSTGEGGGPLTVLRLLLRTEWRIAVGLGLEYGMLESGIALHGTYGFPMIPASALKGVVAAAAGSSGAAVTEQVRILGGPLVGSRPEGQSAEDAELATTPRRGSVVFLDALPGPSQSTGNGSTTGVTVHRDVVTPHQKPYYQSSLPSLRKDRESASPKPPAEHHQPEPAPFLSLSGNFHVDLLGPGPDLDRAREWLSLAGDEFGIGGRTTAGYGYFHIESRG</sequence>
<reference evidence="6" key="1">
    <citation type="submission" date="2023-07" db="EMBL/GenBank/DDBJ databases">
        <title>Novel species in the genus Lipingzhangella isolated from Sambhar Salt Lake.</title>
        <authorList>
            <person name="Jiya N."/>
            <person name="Kajale S."/>
            <person name="Sharma A."/>
        </authorList>
    </citation>
    <scope>NUCLEOTIDE SEQUENCE [LARGE SCALE GENOMIC DNA]</scope>
    <source>
        <strain evidence="6">LS1_29</strain>
    </source>
</reference>